<dbReference type="InterPro" id="IPR012659">
    <property type="entry name" value="CHP02444"/>
</dbReference>
<protein>
    <submittedName>
        <fullName evidence="1">TIGR02444 family protein</fullName>
    </submittedName>
</protein>
<organism evidence="1 2">
    <name type="scientific">Pseudoalteromonas denitrificans DSM 6059</name>
    <dbReference type="NCBI Taxonomy" id="1123010"/>
    <lineage>
        <taxon>Bacteria</taxon>
        <taxon>Pseudomonadati</taxon>
        <taxon>Pseudomonadota</taxon>
        <taxon>Gammaproteobacteria</taxon>
        <taxon>Alteromonadales</taxon>
        <taxon>Pseudoalteromonadaceae</taxon>
        <taxon>Pseudoalteromonas</taxon>
    </lineage>
</organism>
<proteinExistence type="predicted"/>
<evidence type="ECO:0000313" key="2">
    <source>
        <dbReference type="Proteomes" id="UP000198862"/>
    </source>
</evidence>
<dbReference type="OrthoDB" id="6293166at2"/>
<dbReference type="NCBIfam" id="TIGR02444">
    <property type="entry name" value="TIGR02444 family protein"/>
    <property type="match status" value="1"/>
</dbReference>
<name>A0A1I1U875_9GAMM</name>
<accession>A0A1I1U875</accession>
<dbReference type="Pfam" id="PF09523">
    <property type="entry name" value="DUF2390"/>
    <property type="match status" value="1"/>
</dbReference>
<dbReference type="AlphaFoldDB" id="A0A1I1U875"/>
<dbReference type="RefSeq" id="WP_091991388.1">
    <property type="nucleotide sequence ID" value="NZ_FOLO01000078.1"/>
</dbReference>
<reference evidence="1 2" key="1">
    <citation type="submission" date="2016-10" db="EMBL/GenBank/DDBJ databases">
        <authorList>
            <person name="de Groot N.N."/>
        </authorList>
    </citation>
    <scope>NUCLEOTIDE SEQUENCE [LARGE SCALE GENOMIC DNA]</scope>
    <source>
        <strain evidence="1 2">DSM 6059</strain>
    </source>
</reference>
<dbReference type="Proteomes" id="UP000198862">
    <property type="component" value="Unassembled WGS sequence"/>
</dbReference>
<keyword evidence="2" id="KW-1185">Reference proteome</keyword>
<gene>
    <name evidence="1" type="ORF">SAMN02745724_05063</name>
</gene>
<evidence type="ECO:0000313" key="1">
    <source>
        <dbReference type="EMBL" id="SFD64100.1"/>
    </source>
</evidence>
<dbReference type="EMBL" id="FOLO01000078">
    <property type="protein sequence ID" value="SFD64100.1"/>
    <property type="molecule type" value="Genomic_DNA"/>
</dbReference>
<sequence>MTSPNKTKTVDISAEGFWHFSCEEYAQNKYYSKGKQSFNLLELQNKFGKNVNICLLMLYLDKFQIKSNQEVLLKLIQTITHFDTTYLLPLRMLRKKLKSQYDDIELYKSIRSKLLDAELLMEKHQQSQLIVTLKNYSLTHNDLVDNLSFYLNFNEKLI</sequence>
<dbReference type="STRING" id="1123010.SAMN02745724_05063"/>